<feature type="non-terminal residue" evidence="1">
    <location>
        <position position="37"/>
    </location>
</feature>
<accession>A0A815UNH2</accession>
<gene>
    <name evidence="1" type="ORF">IZO911_LOCUS45873</name>
</gene>
<proteinExistence type="predicted"/>
<evidence type="ECO:0000313" key="1">
    <source>
        <dbReference type="EMBL" id="CAF1521852.1"/>
    </source>
</evidence>
<dbReference type="EMBL" id="CAJNOE010005977">
    <property type="protein sequence ID" value="CAF1521852.1"/>
    <property type="molecule type" value="Genomic_DNA"/>
</dbReference>
<dbReference type="AlphaFoldDB" id="A0A815UNH2"/>
<protein>
    <submittedName>
        <fullName evidence="1">Uncharacterized protein</fullName>
    </submittedName>
</protein>
<reference evidence="1" key="1">
    <citation type="submission" date="2021-02" db="EMBL/GenBank/DDBJ databases">
        <authorList>
            <person name="Nowell W R."/>
        </authorList>
    </citation>
    <scope>NUCLEOTIDE SEQUENCE</scope>
</reference>
<sequence>MTRAILGLRENSSGLFNIVYKLIRKCIENDQDFTNEM</sequence>
<name>A0A815UNH2_9BILA</name>
<organism evidence="1 2">
    <name type="scientific">Adineta steineri</name>
    <dbReference type="NCBI Taxonomy" id="433720"/>
    <lineage>
        <taxon>Eukaryota</taxon>
        <taxon>Metazoa</taxon>
        <taxon>Spiralia</taxon>
        <taxon>Gnathifera</taxon>
        <taxon>Rotifera</taxon>
        <taxon>Eurotatoria</taxon>
        <taxon>Bdelloidea</taxon>
        <taxon>Adinetida</taxon>
        <taxon>Adinetidae</taxon>
        <taxon>Adineta</taxon>
    </lineage>
</organism>
<comment type="caution">
    <text evidence="1">The sequence shown here is derived from an EMBL/GenBank/DDBJ whole genome shotgun (WGS) entry which is preliminary data.</text>
</comment>
<evidence type="ECO:0000313" key="2">
    <source>
        <dbReference type="Proteomes" id="UP000663860"/>
    </source>
</evidence>
<dbReference type="Proteomes" id="UP000663860">
    <property type="component" value="Unassembled WGS sequence"/>
</dbReference>